<dbReference type="PROSITE" id="PS51843">
    <property type="entry name" value="NR_LBD"/>
    <property type="match status" value="1"/>
</dbReference>
<evidence type="ECO:0000313" key="5">
    <source>
        <dbReference type="Proteomes" id="UP000887540"/>
    </source>
</evidence>
<keyword evidence="1" id="KW-0805">Transcription regulation</keyword>
<dbReference type="InterPro" id="IPR035500">
    <property type="entry name" value="NHR-like_dom_sf"/>
</dbReference>
<dbReference type="SMART" id="SM00430">
    <property type="entry name" value="HOLI"/>
    <property type="match status" value="1"/>
</dbReference>
<name>A0A914D8N1_9BILA</name>
<keyword evidence="3" id="KW-0675">Receptor</keyword>
<keyword evidence="5" id="KW-1185">Reference proteome</keyword>
<organism evidence="5 6">
    <name type="scientific">Acrobeloides nanus</name>
    <dbReference type="NCBI Taxonomy" id="290746"/>
    <lineage>
        <taxon>Eukaryota</taxon>
        <taxon>Metazoa</taxon>
        <taxon>Ecdysozoa</taxon>
        <taxon>Nematoda</taxon>
        <taxon>Chromadorea</taxon>
        <taxon>Rhabditida</taxon>
        <taxon>Tylenchina</taxon>
        <taxon>Cephalobomorpha</taxon>
        <taxon>Cephaloboidea</taxon>
        <taxon>Cephalobidae</taxon>
        <taxon>Acrobeloides</taxon>
    </lineage>
</organism>
<evidence type="ECO:0000313" key="6">
    <source>
        <dbReference type="WBParaSite" id="ACRNAN_scaffold197.g15940.t1"/>
    </source>
</evidence>
<dbReference type="SUPFAM" id="SSF48508">
    <property type="entry name" value="Nuclear receptor ligand-binding domain"/>
    <property type="match status" value="1"/>
</dbReference>
<dbReference type="Gene3D" id="1.10.565.10">
    <property type="entry name" value="Retinoid X Receptor"/>
    <property type="match status" value="1"/>
</dbReference>
<evidence type="ECO:0000256" key="2">
    <source>
        <dbReference type="ARBA" id="ARBA00023163"/>
    </source>
</evidence>
<feature type="domain" description="NR LBD" evidence="4">
    <location>
        <begin position="1"/>
        <end position="249"/>
    </location>
</feature>
<dbReference type="WBParaSite" id="ACRNAN_scaffold197.g15940.t1">
    <property type="protein sequence ID" value="ACRNAN_scaffold197.g15940.t1"/>
    <property type="gene ID" value="ACRNAN_scaffold197.g15940"/>
</dbReference>
<dbReference type="PANTHER" id="PTHR45680:SF4">
    <property type="entry name" value="NR LBD DOMAIN-CONTAINING PROTEIN"/>
    <property type="match status" value="1"/>
</dbReference>
<dbReference type="PANTHER" id="PTHR45680">
    <property type="entry name" value="NUCLEAR HORMONE RECEPTOR FAMILY"/>
    <property type="match status" value="1"/>
</dbReference>
<evidence type="ECO:0000256" key="3">
    <source>
        <dbReference type="ARBA" id="ARBA00023170"/>
    </source>
</evidence>
<dbReference type="Pfam" id="PF00104">
    <property type="entry name" value="Hormone_recep"/>
    <property type="match status" value="1"/>
</dbReference>
<sequence length="250" mass="30078">MQRLSYGFAQFYEEISPKGTVTMAHEFDLYTLYMFHSKVMVAFAKMLMHCEKFSTLDNKDKFLLFKNSWKLVVQLERHYSSAKYFGNSFDDLRLLHDNETAHDLSQFDQLRSHFYTHKATSEKYYQLWIPHKHKMQELLMKPIKSLQLTEYEMVYLIAQTLWNVQYLENLSENARLVAEEVSEQINHEMHNYYVHEMGMVNYANRLVKLTKLIENNKIVLDSKRDVFVIARIFELFDCDITESELYDWKK</sequence>
<evidence type="ECO:0000259" key="4">
    <source>
        <dbReference type="PROSITE" id="PS51843"/>
    </source>
</evidence>
<keyword evidence="2" id="KW-0804">Transcription</keyword>
<dbReference type="InterPro" id="IPR000536">
    <property type="entry name" value="Nucl_hrmn_rcpt_lig-bd"/>
</dbReference>
<dbReference type="AlphaFoldDB" id="A0A914D8N1"/>
<evidence type="ECO:0000256" key="1">
    <source>
        <dbReference type="ARBA" id="ARBA00023015"/>
    </source>
</evidence>
<dbReference type="InterPro" id="IPR051152">
    <property type="entry name" value="C.elegans_Orphan_NR"/>
</dbReference>
<reference evidence="6" key="1">
    <citation type="submission" date="2022-11" db="UniProtKB">
        <authorList>
            <consortium name="WormBaseParasite"/>
        </authorList>
    </citation>
    <scope>IDENTIFICATION</scope>
</reference>
<proteinExistence type="predicted"/>
<dbReference type="Proteomes" id="UP000887540">
    <property type="component" value="Unplaced"/>
</dbReference>
<protein>
    <submittedName>
        <fullName evidence="6">NR LBD domain-containing protein</fullName>
    </submittedName>
</protein>
<accession>A0A914D8N1</accession>